<reference evidence="3 4" key="1">
    <citation type="submission" date="2024-01" db="EMBL/GenBank/DDBJ databases">
        <authorList>
            <person name="Waweru B."/>
        </authorList>
    </citation>
    <scope>NUCLEOTIDE SEQUENCE [LARGE SCALE GENOMIC DNA]</scope>
</reference>
<name>A0AAV1QSX1_9ROSI</name>
<evidence type="ECO:0000313" key="3">
    <source>
        <dbReference type="EMBL" id="CAK7323106.1"/>
    </source>
</evidence>
<evidence type="ECO:0000256" key="1">
    <source>
        <dbReference type="SAM" id="MobiDB-lite"/>
    </source>
</evidence>
<feature type="region of interest" description="Disordered" evidence="1">
    <location>
        <begin position="67"/>
        <end position="124"/>
    </location>
</feature>
<protein>
    <submittedName>
        <fullName evidence="3">Uncharacterized protein</fullName>
    </submittedName>
</protein>
<evidence type="ECO:0000313" key="4">
    <source>
        <dbReference type="Proteomes" id="UP001314170"/>
    </source>
</evidence>
<dbReference type="EMBL" id="CAWUPB010000062">
    <property type="protein sequence ID" value="CAK7323106.1"/>
    <property type="molecule type" value="Genomic_DNA"/>
</dbReference>
<evidence type="ECO:0000256" key="2">
    <source>
        <dbReference type="SAM" id="SignalP"/>
    </source>
</evidence>
<organism evidence="3 4">
    <name type="scientific">Dovyalis caffra</name>
    <dbReference type="NCBI Taxonomy" id="77055"/>
    <lineage>
        <taxon>Eukaryota</taxon>
        <taxon>Viridiplantae</taxon>
        <taxon>Streptophyta</taxon>
        <taxon>Embryophyta</taxon>
        <taxon>Tracheophyta</taxon>
        <taxon>Spermatophyta</taxon>
        <taxon>Magnoliopsida</taxon>
        <taxon>eudicotyledons</taxon>
        <taxon>Gunneridae</taxon>
        <taxon>Pentapetalae</taxon>
        <taxon>rosids</taxon>
        <taxon>fabids</taxon>
        <taxon>Malpighiales</taxon>
        <taxon>Salicaceae</taxon>
        <taxon>Flacourtieae</taxon>
        <taxon>Dovyalis</taxon>
    </lineage>
</organism>
<feature type="compositionally biased region" description="Basic and acidic residues" evidence="1">
    <location>
        <begin position="109"/>
        <end position="124"/>
    </location>
</feature>
<comment type="caution">
    <text evidence="3">The sequence shown here is derived from an EMBL/GenBank/DDBJ whole genome shotgun (WGS) entry which is preliminary data.</text>
</comment>
<gene>
    <name evidence="3" type="ORF">DCAF_LOCUS722</name>
</gene>
<dbReference type="AlphaFoldDB" id="A0AAV1QSX1"/>
<dbReference type="Proteomes" id="UP001314170">
    <property type="component" value="Unassembled WGS sequence"/>
</dbReference>
<keyword evidence="4" id="KW-1185">Reference proteome</keyword>
<sequence>MKSSRLRSVSLLSAQCLALVSLLSIGVNLAQARIPPPPSLVSTKSPTSQVLVNSKSHKTCQTQYGQVAPSFGKIPPSGGKLTLKDTKLDKGRLEEDWSTEDLLSPGVESEERQKKSEALRVRDP</sequence>
<feature type="chain" id="PRO_5043852855" evidence="2">
    <location>
        <begin position="33"/>
        <end position="124"/>
    </location>
</feature>
<feature type="signal peptide" evidence="2">
    <location>
        <begin position="1"/>
        <end position="32"/>
    </location>
</feature>
<feature type="compositionally biased region" description="Basic and acidic residues" evidence="1">
    <location>
        <begin position="82"/>
        <end position="95"/>
    </location>
</feature>
<proteinExistence type="predicted"/>
<keyword evidence="2" id="KW-0732">Signal</keyword>
<accession>A0AAV1QSX1</accession>